<evidence type="ECO:0000313" key="2">
    <source>
        <dbReference type="EMBL" id="JAA72520.1"/>
    </source>
</evidence>
<dbReference type="AlphaFoldDB" id="A0A0K8RN72"/>
<feature type="non-terminal residue" evidence="2">
    <location>
        <position position="1"/>
    </location>
</feature>
<evidence type="ECO:0000256" key="1">
    <source>
        <dbReference type="SAM" id="MobiDB-lite"/>
    </source>
</evidence>
<accession>A0A0K8RN72</accession>
<reference evidence="2" key="1">
    <citation type="submission" date="2012-12" db="EMBL/GenBank/DDBJ databases">
        <title>Identification and characterization of a phenylalanine ammonia-lyase gene family in Isatis indigotica Fort.</title>
        <authorList>
            <person name="Liu Q."/>
            <person name="Chen J."/>
            <person name="Zhou X."/>
            <person name="Di P."/>
            <person name="Xiao Y."/>
            <person name="Xuan H."/>
            <person name="Zhang L."/>
            <person name="Chen W."/>
        </authorList>
    </citation>
    <scope>NUCLEOTIDE SEQUENCE</scope>
    <source>
        <tissue evidence="2">Salivary gland</tissue>
    </source>
</reference>
<protein>
    <submittedName>
        <fullName evidence="2">Putative secreted protein</fullName>
    </submittedName>
</protein>
<feature type="region of interest" description="Disordered" evidence="1">
    <location>
        <begin position="102"/>
        <end position="121"/>
    </location>
</feature>
<sequence>PDRYGNRPVTYRTGYGNRLRTGNRTGLTNGYVNGRNRNVRYRNGTGRYGTYRYGTVTLPVTTVTSVVRCTVRRYVRGVRRYGVRTSDRDRDVRTTYVRSTYDGRTSTSVTRPTMSCRGSIK</sequence>
<feature type="compositionally biased region" description="Polar residues" evidence="1">
    <location>
        <begin position="102"/>
        <end position="113"/>
    </location>
</feature>
<proteinExistence type="evidence at transcript level"/>
<organism evidence="2">
    <name type="scientific">Ixodes ricinus</name>
    <name type="common">Common tick</name>
    <name type="synonym">Acarus ricinus</name>
    <dbReference type="NCBI Taxonomy" id="34613"/>
    <lineage>
        <taxon>Eukaryota</taxon>
        <taxon>Metazoa</taxon>
        <taxon>Ecdysozoa</taxon>
        <taxon>Arthropoda</taxon>
        <taxon>Chelicerata</taxon>
        <taxon>Arachnida</taxon>
        <taxon>Acari</taxon>
        <taxon>Parasitiformes</taxon>
        <taxon>Ixodida</taxon>
        <taxon>Ixodoidea</taxon>
        <taxon>Ixodidae</taxon>
        <taxon>Ixodinae</taxon>
        <taxon>Ixodes</taxon>
    </lineage>
</organism>
<name>A0A0K8RN72_IXORI</name>
<dbReference type="EMBL" id="GADI01001288">
    <property type="protein sequence ID" value="JAA72520.1"/>
    <property type="molecule type" value="mRNA"/>
</dbReference>